<dbReference type="Pfam" id="PF20684">
    <property type="entry name" value="Fung_rhodopsin"/>
    <property type="match status" value="1"/>
</dbReference>
<feature type="transmembrane region" description="Helical" evidence="7">
    <location>
        <begin position="58"/>
        <end position="79"/>
    </location>
</feature>
<evidence type="ECO:0000256" key="4">
    <source>
        <dbReference type="ARBA" id="ARBA00023136"/>
    </source>
</evidence>
<accession>A0A9P4R8D3</accession>
<reference evidence="9" key="1">
    <citation type="journal article" date="2020" name="Stud. Mycol.">
        <title>101 Dothideomycetes genomes: a test case for predicting lifestyles and emergence of pathogens.</title>
        <authorList>
            <person name="Haridas S."/>
            <person name="Albert R."/>
            <person name="Binder M."/>
            <person name="Bloem J."/>
            <person name="Labutti K."/>
            <person name="Salamov A."/>
            <person name="Andreopoulos B."/>
            <person name="Baker S."/>
            <person name="Barry K."/>
            <person name="Bills G."/>
            <person name="Bluhm B."/>
            <person name="Cannon C."/>
            <person name="Castanera R."/>
            <person name="Culley D."/>
            <person name="Daum C."/>
            <person name="Ezra D."/>
            <person name="Gonzalez J."/>
            <person name="Henrissat B."/>
            <person name="Kuo A."/>
            <person name="Liang C."/>
            <person name="Lipzen A."/>
            <person name="Lutzoni F."/>
            <person name="Magnuson J."/>
            <person name="Mondo S."/>
            <person name="Nolan M."/>
            <person name="Ohm R."/>
            <person name="Pangilinan J."/>
            <person name="Park H.-J."/>
            <person name="Ramirez L."/>
            <person name="Alfaro M."/>
            <person name="Sun H."/>
            <person name="Tritt A."/>
            <person name="Yoshinaga Y."/>
            <person name="Zwiers L.-H."/>
            <person name="Turgeon B."/>
            <person name="Goodwin S."/>
            <person name="Spatafora J."/>
            <person name="Crous P."/>
            <person name="Grigoriev I."/>
        </authorList>
    </citation>
    <scope>NUCLEOTIDE SEQUENCE</scope>
    <source>
        <strain evidence="9">CBS 125425</strain>
    </source>
</reference>
<feature type="compositionally biased region" description="Polar residues" evidence="6">
    <location>
        <begin position="308"/>
        <end position="333"/>
    </location>
</feature>
<dbReference type="InterPro" id="IPR052337">
    <property type="entry name" value="SAT4-like"/>
</dbReference>
<keyword evidence="10" id="KW-1185">Reference proteome</keyword>
<organism evidence="9 10">
    <name type="scientific">Polyplosphaeria fusca</name>
    <dbReference type="NCBI Taxonomy" id="682080"/>
    <lineage>
        <taxon>Eukaryota</taxon>
        <taxon>Fungi</taxon>
        <taxon>Dikarya</taxon>
        <taxon>Ascomycota</taxon>
        <taxon>Pezizomycotina</taxon>
        <taxon>Dothideomycetes</taxon>
        <taxon>Pleosporomycetidae</taxon>
        <taxon>Pleosporales</taxon>
        <taxon>Tetraplosphaeriaceae</taxon>
        <taxon>Polyplosphaeria</taxon>
    </lineage>
</organism>
<keyword evidence="4 7" id="KW-0472">Membrane</keyword>
<feature type="domain" description="Rhodopsin" evidence="8">
    <location>
        <begin position="42"/>
        <end position="289"/>
    </location>
</feature>
<feature type="transmembrane region" description="Helical" evidence="7">
    <location>
        <begin position="136"/>
        <end position="164"/>
    </location>
</feature>
<dbReference type="PANTHER" id="PTHR33048">
    <property type="entry name" value="PTH11-LIKE INTEGRAL MEMBRANE PROTEIN (AFU_ORTHOLOGUE AFUA_5G11245)"/>
    <property type="match status" value="1"/>
</dbReference>
<proteinExistence type="inferred from homology"/>
<feature type="transmembrane region" description="Helical" evidence="7">
    <location>
        <begin position="193"/>
        <end position="215"/>
    </location>
</feature>
<feature type="transmembrane region" description="Helical" evidence="7">
    <location>
        <begin position="99"/>
        <end position="124"/>
    </location>
</feature>
<feature type="transmembrane region" description="Helical" evidence="7">
    <location>
        <begin position="27"/>
        <end position="46"/>
    </location>
</feature>
<evidence type="ECO:0000313" key="9">
    <source>
        <dbReference type="EMBL" id="KAF2738970.1"/>
    </source>
</evidence>
<evidence type="ECO:0000313" key="10">
    <source>
        <dbReference type="Proteomes" id="UP000799444"/>
    </source>
</evidence>
<evidence type="ECO:0000256" key="3">
    <source>
        <dbReference type="ARBA" id="ARBA00022989"/>
    </source>
</evidence>
<dbReference type="GO" id="GO:0016020">
    <property type="term" value="C:membrane"/>
    <property type="evidence" value="ECO:0007669"/>
    <property type="project" value="UniProtKB-SubCell"/>
</dbReference>
<name>A0A9P4R8D3_9PLEO</name>
<dbReference type="OrthoDB" id="5022096at2759"/>
<evidence type="ECO:0000256" key="7">
    <source>
        <dbReference type="SAM" id="Phobius"/>
    </source>
</evidence>
<feature type="region of interest" description="Disordered" evidence="6">
    <location>
        <begin position="301"/>
        <end position="333"/>
    </location>
</feature>
<keyword evidence="2 7" id="KW-0812">Transmembrane</keyword>
<evidence type="ECO:0000259" key="8">
    <source>
        <dbReference type="Pfam" id="PF20684"/>
    </source>
</evidence>
<dbReference type="AlphaFoldDB" id="A0A9P4R8D3"/>
<evidence type="ECO:0000256" key="2">
    <source>
        <dbReference type="ARBA" id="ARBA00022692"/>
    </source>
</evidence>
<gene>
    <name evidence="9" type="ORF">EJ04DRAFT_573411</name>
</gene>
<evidence type="ECO:0000256" key="6">
    <source>
        <dbReference type="SAM" id="MobiDB-lite"/>
    </source>
</evidence>
<dbReference type="InterPro" id="IPR049326">
    <property type="entry name" value="Rhodopsin_dom_fungi"/>
</dbReference>
<evidence type="ECO:0000256" key="1">
    <source>
        <dbReference type="ARBA" id="ARBA00004141"/>
    </source>
</evidence>
<dbReference type="EMBL" id="ML996106">
    <property type="protein sequence ID" value="KAF2738970.1"/>
    <property type="molecule type" value="Genomic_DNA"/>
</dbReference>
<feature type="transmembrane region" description="Helical" evidence="7">
    <location>
        <begin position="227"/>
        <end position="252"/>
    </location>
</feature>
<protein>
    <recommendedName>
        <fullName evidence="8">Rhodopsin domain-containing protein</fullName>
    </recommendedName>
</protein>
<sequence length="410" mass="45469">MAENPALPPPPTDPSYYAYSIQSQLRAIDISLLTIALIIVLARVYIRTVTLRVFRLDDAFMVAAMLCSVVSCSIFLHVIELGMGKHIFAIPPENIPRLIKWNFMVGLVAPMSVCFTKISISVFLLPLTMRTRFRQFLWAVVVFLVIFTLFTFFTILFGCVPVSANWDFTQRPPPLGIGHAKCLPIPTYRGIALFNSITNIITDVVLAIIPVPLIWTLQVNNRTKATLILILSLGFFACAAGIVKTPLLFHFFDDLDMTGERSWYYAWQIIEMNVGIIAASLPSLKPAFRWLLETAKSLTHGVSGAHTGGSTYKRQSSSGYLRQKEGSNSASNSVGVHYSEQVIGAKSPNAAEMELKDYGPYNVRVTSNESGLVRGMTREDRSTDTILRDDTDSMEGRGIVRTTKVSIVTS</sequence>
<comment type="subcellular location">
    <subcellularLocation>
        <location evidence="1">Membrane</location>
        <topology evidence="1">Multi-pass membrane protein</topology>
    </subcellularLocation>
</comment>
<keyword evidence="3 7" id="KW-1133">Transmembrane helix</keyword>
<comment type="similarity">
    <text evidence="5">Belongs to the SAT4 family.</text>
</comment>
<evidence type="ECO:0000256" key="5">
    <source>
        <dbReference type="ARBA" id="ARBA00038359"/>
    </source>
</evidence>
<comment type="caution">
    <text evidence="9">The sequence shown here is derived from an EMBL/GenBank/DDBJ whole genome shotgun (WGS) entry which is preliminary data.</text>
</comment>
<dbReference type="PANTHER" id="PTHR33048:SF167">
    <property type="entry name" value="INTEGRAL MEMBRANE PROTEIN"/>
    <property type="match status" value="1"/>
</dbReference>
<feature type="transmembrane region" description="Helical" evidence="7">
    <location>
        <begin position="264"/>
        <end position="284"/>
    </location>
</feature>
<dbReference type="Proteomes" id="UP000799444">
    <property type="component" value="Unassembled WGS sequence"/>
</dbReference>